<proteinExistence type="predicted"/>
<feature type="region of interest" description="Disordered" evidence="1">
    <location>
        <begin position="144"/>
        <end position="163"/>
    </location>
</feature>
<evidence type="ECO:0000256" key="1">
    <source>
        <dbReference type="SAM" id="MobiDB-lite"/>
    </source>
</evidence>
<accession>A0ABN7SLQ9</accession>
<reference evidence="3 4" key="1">
    <citation type="submission" date="2021-04" db="EMBL/GenBank/DDBJ databases">
        <authorList>
            <person name="Bliznina A."/>
        </authorList>
    </citation>
    <scope>NUCLEOTIDE SEQUENCE [LARGE SCALE GENOMIC DNA]</scope>
</reference>
<dbReference type="PROSITE" id="PS50058">
    <property type="entry name" value="G_PROTEIN_GAMMA"/>
    <property type="match status" value="1"/>
</dbReference>
<protein>
    <submittedName>
        <fullName evidence="3">Oidioi.mRNA.OKI2018_I69.chr1.g1045.t1.cds</fullName>
    </submittedName>
</protein>
<dbReference type="InterPro" id="IPR015898">
    <property type="entry name" value="G-protein_gamma-like_dom"/>
</dbReference>
<dbReference type="EMBL" id="OU015566">
    <property type="protein sequence ID" value="CAG5104010.1"/>
    <property type="molecule type" value="Genomic_DNA"/>
</dbReference>
<evidence type="ECO:0000313" key="4">
    <source>
        <dbReference type="Proteomes" id="UP001158576"/>
    </source>
</evidence>
<feature type="compositionally biased region" description="Basic and acidic residues" evidence="1">
    <location>
        <begin position="144"/>
        <end position="158"/>
    </location>
</feature>
<keyword evidence="4" id="KW-1185">Reference proteome</keyword>
<evidence type="ECO:0000313" key="3">
    <source>
        <dbReference type="EMBL" id="CAG5104010.1"/>
    </source>
</evidence>
<dbReference type="Proteomes" id="UP001158576">
    <property type="component" value="Chromosome 1"/>
</dbReference>
<name>A0ABN7SLQ9_OIKDI</name>
<evidence type="ECO:0000259" key="2">
    <source>
        <dbReference type="PROSITE" id="PS50058"/>
    </source>
</evidence>
<sequence>MKDFLARKGDLIREIKTCGKSFRVKHKKAILGSIFDLPPKMLKTENASLIAANEELLVARSKTDEAEAALTEIKEDLDESKKEKTEIQEKLNTERKKNSDLQSEIEQCRSNDEILRDEIKEEKARCSRITQDLKNDLEQRKNETEMLKEQLSNHEKKNSRSPARKRKLLWTRCDFSENQDPGWYSSEYKFKISTISGCEIIELDAKLRFGYSTESSVVTVADQQSAIICFSNDEAWKQCEEFDGRDVSLKPATKYPHWNSCQYTLTPASVFTTDILSWEVDTKRNIEKTGIIPRH</sequence>
<feature type="domain" description="G protein gamma" evidence="2">
    <location>
        <begin position="101"/>
        <end position="176"/>
    </location>
</feature>
<organism evidence="3 4">
    <name type="scientific">Oikopleura dioica</name>
    <name type="common">Tunicate</name>
    <dbReference type="NCBI Taxonomy" id="34765"/>
    <lineage>
        <taxon>Eukaryota</taxon>
        <taxon>Metazoa</taxon>
        <taxon>Chordata</taxon>
        <taxon>Tunicata</taxon>
        <taxon>Appendicularia</taxon>
        <taxon>Copelata</taxon>
        <taxon>Oikopleuridae</taxon>
        <taxon>Oikopleura</taxon>
    </lineage>
</organism>
<gene>
    <name evidence="3" type="ORF">OKIOD_LOCUS9810</name>
</gene>